<feature type="coiled-coil region" evidence="2">
    <location>
        <begin position="28"/>
        <end position="173"/>
    </location>
</feature>
<comment type="caution">
    <text evidence="4">The sequence shown here is derived from an EMBL/GenBank/DDBJ whole genome shotgun (WGS) entry which is preliminary data.</text>
</comment>
<feature type="transmembrane region" description="Helical" evidence="3">
    <location>
        <begin position="414"/>
        <end position="442"/>
    </location>
</feature>
<keyword evidence="5" id="KW-1185">Reference proteome</keyword>
<keyword evidence="3" id="KW-0812">Transmembrane</keyword>
<dbReference type="RefSeq" id="WP_160735247.1">
    <property type="nucleotide sequence ID" value="NZ_WTYT01000001.1"/>
</dbReference>
<name>A0A6I4T571_9SPHN</name>
<keyword evidence="3" id="KW-1133">Transmembrane helix</keyword>
<reference evidence="4 5" key="1">
    <citation type="submission" date="2019-12" db="EMBL/GenBank/DDBJ databases">
        <title>Genomic-based taxomic classification of the family Erythrobacteraceae.</title>
        <authorList>
            <person name="Xu L."/>
        </authorList>
    </citation>
    <scope>NUCLEOTIDE SEQUENCE [LARGE SCALE GENOMIC DNA]</scope>
    <source>
        <strain evidence="4 5">LMG 29518</strain>
    </source>
</reference>
<keyword evidence="2" id="KW-0175">Coiled coil</keyword>
<keyword evidence="3" id="KW-0472">Membrane</keyword>
<proteinExistence type="predicted"/>
<dbReference type="InterPro" id="IPR010090">
    <property type="entry name" value="Phage_tape_meas"/>
</dbReference>
<evidence type="ECO:0000313" key="4">
    <source>
        <dbReference type="EMBL" id="MXO64865.1"/>
    </source>
</evidence>
<dbReference type="Proteomes" id="UP000438476">
    <property type="component" value="Unassembled WGS sequence"/>
</dbReference>
<feature type="transmembrane region" description="Helical" evidence="3">
    <location>
        <begin position="454"/>
        <end position="478"/>
    </location>
</feature>
<evidence type="ECO:0000256" key="1">
    <source>
        <dbReference type="ARBA" id="ARBA00022612"/>
    </source>
</evidence>
<sequence>MNKSLRLQIIFDALDKLSEPLKGISGRSKKLSGDLKETNAEIRRLEKTQKTIDQFRKLKKATRATEAELREAKQAAEQLGREFHQTEAPTKQLGKEFKAARRKVEQLETRLDKQNGTLRDSRSRLSDAGINTRNLSADQRALATRLGQANGELAQQKQRLEALNKANAHARKLRAMGSGVSSAGVKASIGVTAPLAALGNAAFQAASDAAELESAFEVTFGNSAKKMRAWSVETGDLLERSTQEMMAMSMAYQDILKKQVGGGKAVEMSKELTLLTQDLASFKNLSNDVAQQKIFSGLIGEAEPLRAVGVLLSDATVKAKAQAMGLEQLNGEYTEGAKVQARFALIQEQLADAQGDILRTQDSTANRLKASTSAWDELKVAIGDRLLPKLTPVVNAITSLLEAFGKLPPGLQEFIVWAAIIAALLGPVLIAIGGLISVFGALSAVAGALSMGLLPLLGIIALVAAVAVAIGAAAYLIYTHWDSIKAAFASGWQMMLGVWEWIKQTFQKFPALFGPLGIAVALISKHWDAISVIFHAGIEKVKSFFTGLPDWFKTAGLAIITGLVSGLGPAGGILSKKLIAIAKSGITAFKNFFGIHSPSRLFMQMGGYMTEGLARGLEGGTRRPLAALGNLSSAMGARALQAPPKLRLAPAWQPARGAGERGSASAPPSALHIGRIEIQQQPGEDAEALANRIITTIERRRGVDQRSAYYDGE</sequence>
<dbReference type="AlphaFoldDB" id="A0A6I4T571"/>
<dbReference type="PANTHER" id="PTHR37813:SF1">
    <property type="entry name" value="FELS-2 PROPHAGE PROTEIN"/>
    <property type="match status" value="1"/>
</dbReference>
<dbReference type="OrthoDB" id="8019720at2"/>
<protein>
    <submittedName>
        <fullName evidence="4">Phage tail tape measure protein</fullName>
    </submittedName>
</protein>
<organism evidence="4 5">
    <name type="scientific">Altericroceibacterium endophyticum</name>
    <dbReference type="NCBI Taxonomy" id="1808508"/>
    <lineage>
        <taxon>Bacteria</taxon>
        <taxon>Pseudomonadati</taxon>
        <taxon>Pseudomonadota</taxon>
        <taxon>Alphaproteobacteria</taxon>
        <taxon>Sphingomonadales</taxon>
        <taxon>Erythrobacteraceae</taxon>
        <taxon>Altericroceibacterium</taxon>
    </lineage>
</organism>
<evidence type="ECO:0000313" key="5">
    <source>
        <dbReference type="Proteomes" id="UP000438476"/>
    </source>
</evidence>
<evidence type="ECO:0000256" key="2">
    <source>
        <dbReference type="SAM" id="Coils"/>
    </source>
</evidence>
<feature type="transmembrane region" description="Helical" evidence="3">
    <location>
        <begin position="509"/>
        <end position="534"/>
    </location>
</feature>
<dbReference type="NCBIfam" id="TIGR01760">
    <property type="entry name" value="tape_meas_TP901"/>
    <property type="match status" value="1"/>
</dbReference>
<feature type="transmembrane region" description="Helical" evidence="3">
    <location>
        <begin position="554"/>
        <end position="574"/>
    </location>
</feature>
<dbReference type="Gene3D" id="1.10.287.1490">
    <property type="match status" value="1"/>
</dbReference>
<evidence type="ECO:0000256" key="3">
    <source>
        <dbReference type="SAM" id="Phobius"/>
    </source>
</evidence>
<dbReference type="EMBL" id="WTYT01000001">
    <property type="protein sequence ID" value="MXO64865.1"/>
    <property type="molecule type" value="Genomic_DNA"/>
</dbReference>
<keyword evidence="1" id="KW-1188">Viral release from host cell</keyword>
<dbReference type="PANTHER" id="PTHR37813">
    <property type="entry name" value="FELS-2 PROPHAGE PROTEIN"/>
    <property type="match status" value="1"/>
</dbReference>
<accession>A0A6I4T571</accession>
<gene>
    <name evidence="4" type="ORF">GRI91_03750</name>
</gene>